<dbReference type="Gene3D" id="3.30.565.10">
    <property type="entry name" value="Histidine kinase-like ATPase, C-terminal domain"/>
    <property type="match status" value="1"/>
</dbReference>
<keyword evidence="5" id="KW-0547">Nucleotide-binding</keyword>
<gene>
    <name evidence="11" type="ORF">SPIROBIBN47_130048</name>
</gene>
<reference evidence="11" key="1">
    <citation type="submission" date="2017-02" db="EMBL/GenBank/DDBJ databases">
        <authorList>
            <person name="Regsiter A."/>
            <person name="William W."/>
        </authorList>
    </citation>
    <scope>NUCLEOTIDE SEQUENCE</scope>
    <source>
        <strain evidence="11">Bib</strain>
    </source>
</reference>
<dbReference type="CDD" id="cd00082">
    <property type="entry name" value="HisKA"/>
    <property type="match status" value="1"/>
</dbReference>
<evidence type="ECO:0000256" key="1">
    <source>
        <dbReference type="ARBA" id="ARBA00000085"/>
    </source>
</evidence>
<dbReference type="NCBIfam" id="TIGR00229">
    <property type="entry name" value="sensory_box"/>
    <property type="match status" value="1"/>
</dbReference>
<dbReference type="SUPFAM" id="SSF47384">
    <property type="entry name" value="Homodimeric domain of signal transducing histidine kinase"/>
    <property type="match status" value="1"/>
</dbReference>
<dbReference type="Pfam" id="PF02518">
    <property type="entry name" value="HATPase_c"/>
    <property type="match status" value="1"/>
</dbReference>
<keyword evidence="7" id="KW-0067">ATP-binding</keyword>
<evidence type="ECO:0000256" key="9">
    <source>
        <dbReference type="SAM" id="MobiDB-lite"/>
    </source>
</evidence>
<dbReference type="SUPFAM" id="SSF55785">
    <property type="entry name" value="PYP-like sensor domain (PAS domain)"/>
    <property type="match status" value="1"/>
</dbReference>
<dbReference type="InterPro" id="IPR003594">
    <property type="entry name" value="HATPase_dom"/>
</dbReference>
<dbReference type="InterPro" id="IPR005467">
    <property type="entry name" value="His_kinase_dom"/>
</dbReference>
<dbReference type="InterPro" id="IPR036890">
    <property type="entry name" value="HATPase_C_sf"/>
</dbReference>
<keyword evidence="8" id="KW-0902">Two-component regulatory system</keyword>
<evidence type="ECO:0000256" key="5">
    <source>
        <dbReference type="ARBA" id="ARBA00022741"/>
    </source>
</evidence>
<dbReference type="Gene3D" id="1.10.287.130">
    <property type="match status" value="1"/>
</dbReference>
<dbReference type="InterPro" id="IPR004358">
    <property type="entry name" value="Sig_transdc_His_kin-like_C"/>
</dbReference>
<dbReference type="SMART" id="SM00387">
    <property type="entry name" value="HATPase_c"/>
    <property type="match status" value="1"/>
</dbReference>
<evidence type="ECO:0000256" key="3">
    <source>
        <dbReference type="ARBA" id="ARBA00022553"/>
    </source>
</evidence>
<dbReference type="Gene3D" id="3.30.450.20">
    <property type="entry name" value="PAS domain"/>
    <property type="match status" value="1"/>
</dbReference>
<dbReference type="InterPro" id="IPR003661">
    <property type="entry name" value="HisK_dim/P_dom"/>
</dbReference>
<evidence type="ECO:0000313" key="11">
    <source>
        <dbReference type="EMBL" id="SLM10308.1"/>
    </source>
</evidence>
<dbReference type="Pfam" id="PF00512">
    <property type="entry name" value="HisKA"/>
    <property type="match status" value="1"/>
</dbReference>
<organism evidence="11">
    <name type="scientific">uncultured spirochete</name>
    <dbReference type="NCBI Taxonomy" id="156406"/>
    <lineage>
        <taxon>Bacteria</taxon>
        <taxon>Pseudomonadati</taxon>
        <taxon>Spirochaetota</taxon>
        <taxon>Spirochaetia</taxon>
        <taxon>Spirochaetales</taxon>
        <taxon>environmental samples</taxon>
    </lineage>
</organism>
<dbReference type="InterPro" id="IPR036097">
    <property type="entry name" value="HisK_dim/P_sf"/>
</dbReference>
<proteinExistence type="predicted"/>
<keyword evidence="6 11" id="KW-0418">Kinase</keyword>
<evidence type="ECO:0000256" key="8">
    <source>
        <dbReference type="ARBA" id="ARBA00023012"/>
    </source>
</evidence>
<comment type="catalytic activity">
    <reaction evidence="1">
        <text>ATP + protein L-histidine = ADP + protein N-phospho-L-histidine.</text>
        <dbReference type="EC" id="2.7.13.3"/>
    </reaction>
</comment>
<evidence type="ECO:0000256" key="6">
    <source>
        <dbReference type="ARBA" id="ARBA00022777"/>
    </source>
</evidence>
<dbReference type="EC" id="2.7.13.3" evidence="2"/>
<dbReference type="PROSITE" id="PS50109">
    <property type="entry name" value="HIS_KIN"/>
    <property type="match status" value="1"/>
</dbReference>
<evidence type="ECO:0000256" key="4">
    <source>
        <dbReference type="ARBA" id="ARBA00022679"/>
    </source>
</evidence>
<dbReference type="AlphaFoldDB" id="A0A3P3XG44"/>
<evidence type="ECO:0000256" key="7">
    <source>
        <dbReference type="ARBA" id="ARBA00022840"/>
    </source>
</evidence>
<feature type="region of interest" description="Disordered" evidence="9">
    <location>
        <begin position="374"/>
        <end position="397"/>
    </location>
</feature>
<dbReference type="PRINTS" id="PR00344">
    <property type="entry name" value="BCTRLSENSOR"/>
</dbReference>
<feature type="domain" description="Histidine kinase" evidence="10">
    <location>
        <begin position="163"/>
        <end position="375"/>
    </location>
</feature>
<dbReference type="SUPFAM" id="SSF55874">
    <property type="entry name" value="ATPase domain of HSP90 chaperone/DNA topoisomerase II/histidine kinase"/>
    <property type="match status" value="1"/>
</dbReference>
<dbReference type="PANTHER" id="PTHR43065">
    <property type="entry name" value="SENSOR HISTIDINE KINASE"/>
    <property type="match status" value="1"/>
</dbReference>
<protein>
    <recommendedName>
        <fullName evidence="2">histidine kinase</fullName>
        <ecNumber evidence="2">2.7.13.3</ecNumber>
    </recommendedName>
</protein>
<dbReference type="GO" id="GO:0005524">
    <property type="term" value="F:ATP binding"/>
    <property type="evidence" value="ECO:0007669"/>
    <property type="project" value="UniProtKB-KW"/>
</dbReference>
<accession>A0A3P3XG44</accession>
<dbReference type="SMART" id="SM00388">
    <property type="entry name" value="HisKA"/>
    <property type="match status" value="1"/>
</dbReference>
<evidence type="ECO:0000259" key="10">
    <source>
        <dbReference type="PROSITE" id="PS50109"/>
    </source>
</evidence>
<dbReference type="GO" id="GO:0000155">
    <property type="term" value="F:phosphorelay sensor kinase activity"/>
    <property type="evidence" value="ECO:0007669"/>
    <property type="project" value="InterPro"/>
</dbReference>
<evidence type="ECO:0000256" key="2">
    <source>
        <dbReference type="ARBA" id="ARBA00012438"/>
    </source>
</evidence>
<dbReference type="InterPro" id="IPR035965">
    <property type="entry name" value="PAS-like_dom_sf"/>
</dbReference>
<name>A0A3P3XG44_9SPIR</name>
<dbReference type="EMBL" id="FWDM01000005">
    <property type="protein sequence ID" value="SLM10308.1"/>
    <property type="molecule type" value="Genomic_DNA"/>
</dbReference>
<dbReference type="InterPro" id="IPR000014">
    <property type="entry name" value="PAS"/>
</dbReference>
<keyword evidence="4" id="KW-0808">Transferase</keyword>
<feature type="compositionally biased region" description="Basic and acidic residues" evidence="9">
    <location>
        <begin position="386"/>
        <end position="397"/>
    </location>
</feature>
<dbReference type="PANTHER" id="PTHR43065:SF10">
    <property type="entry name" value="PEROXIDE STRESS-ACTIVATED HISTIDINE KINASE MAK3"/>
    <property type="match status" value="1"/>
</dbReference>
<keyword evidence="3" id="KW-0597">Phosphoprotein</keyword>
<sequence>MKAVYENALRRIDRIPPEGLKQIINNLSAENSIYEAALNSTLDAIIVCDLEHKPLFINRTAEKILKLPSWTGEFPIWEQLKDDEIVGFFRKTLLADENILNREISLNRPGGTRVLSISISALLSNGRISGNLVHMEDITEKRRREAQLRRAESLAALTTLAAGVAHEIKNPLASIRIQLGIIRRILEKNCNKKTESIFHNISLVEQEIDRLNAIVVDFLFAVRPMDITLIHDRADEVVREVAELMSKEAESQNIRVITKFDADLPNVMIDRKYLKQALLNIVKNAIAAMPEGGTLTISVSVRNDELLIAVSDTGIGIPEELLAKIFEPYFTTKESGTGLGLTITFKIIKEHNGEITVESSPGIGSTFTIHLPIPQPEQKSLPPWEDGVKIDGSHTED</sequence>
<dbReference type="FunFam" id="3.30.565.10:FF:000006">
    <property type="entry name" value="Sensor histidine kinase WalK"/>
    <property type="match status" value="1"/>
</dbReference>